<dbReference type="InterPro" id="IPR029414">
    <property type="entry name" value="Tricorn_PDZ"/>
</dbReference>
<feature type="domain" description="Tricorn protease PDZ" evidence="10">
    <location>
        <begin position="1380"/>
        <end position="1452"/>
    </location>
</feature>
<dbReference type="Pfam" id="PF14685">
    <property type="entry name" value="PDZ_Tricorn"/>
    <property type="match status" value="1"/>
</dbReference>
<keyword evidence="12" id="KW-1185">Reference proteome</keyword>
<feature type="region of interest" description="Disordered" evidence="7">
    <location>
        <begin position="146"/>
        <end position="195"/>
    </location>
</feature>
<evidence type="ECO:0000256" key="1">
    <source>
        <dbReference type="ARBA" id="ARBA00004496"/>
    </source>
</evidence>
<dbReference type="Pfam" id="PF03572">
    <property type="entry name" value="Peptidase_S41"/>
    <property type="match status" value="1"/>
</dbReference>
<evidence type="ECO:0000256" key="3">
    <source>
        <dbReference type="ARBA" id="ARBA00022490"/>
    </source>
</evidence>
<evidence type="ECO:0000256" key="6">
    <source>
        <dbReference type="ARBA" id="ARBA00022825"/>
    </source>
</evidence>
<keyword evidence="3" id="KW-0963">Cytoplasm</keyword>
<dbReference type="KEGG" id="mpp:MICPUCDRAFT_51455"/>
<dbReference type="Gene3D" id="2.30.42.10">
    <property type="match status" value="1"/>
</dbReference>
<dbReference type="eggNOG" id="ENOG502RZ06">
    <property type="taxonomic scope" value="Eukaryota"/>
</dbReference>
<accession>C1N1L7</accession>
<feature type="region of interest" description="Disordered" evidence="7">
    <location>
        <begin position="251"/>
        <end position="275"/>
    </location>
</feature>
<dbReference type="RefSeq" id="XP_003061579.1">
    <property type="nucleotide sequence ID" value="XM_003061533.1"/>
</dbReference>
<dbReference type="GO" id="GO:0008236">
    <property type="term" value="F:serine-type peptidase activity"/>
    <property type="evidence" value="ECO:0007669"/>
    <property type="project" value="UniProtKB-KW"/>
</dbReference>
<dbReference type="PANTHER" id="PTHR43253:SF1">
    <property type="entry name" value="TRICORN PROTEASE HOMOLOG 2-RELATED"/>
    <property type="match status" value="1"/>
</dbReference>
<dbReference type="Gene3D" id="3.90.226.10">
    <property type="entry name" value="2-enoyl-CoA Hydratase, Chain A, domain 1"/>
    <property type="match status" value="1"/>
</dbReference>
<dbReference type="InterPro" id="IPR012393">
    <property type="entry name" value="Tricorn_protease"/>
</dbReference>
<dbReference type="EMBL" id="GG663744">
    <property type="protein sequence ID" value="EEH54209.1"/>
    <property type="molecule type" value="Genomic_DNA"/>
</dbReference>
<feature type="compositionally biased region" description="Basic residues" evidence="7">
    <location>
        <begin position="1554"/>
        <end position="1563"/>
    </location>
</feature>
<dbReference type="InterPro" id="IPR005151">
    <property type="entry name" value="Tail-specific_protease"/>
</dbReference>
<protein>
    <submittedName>
        <fullName evidence="11">Predicted protein</fullName>
    </submittedName>
</protein>
<evidence type="ECO:0000313" key="11">
    <source>
        <dbReference type="EMBL" id="EEH54209.1"/>
    </source>
</evidence>
<evidence type="ECO:0000256" key="2">
    <source>
        <dbReference type="ARBA" id="ARBA00008524"/>
    </source>
</evidence>
<dbReference type="InterPro" id="IPR028204">
    <property type="entry name" value="Tricorn_C1"/>
</dbReference>
<evidence type="ECO:0000313" key="12">
    <source>
        <dbReference type="Proteomes" id="UP000001876"/>
    </source>
</evidence>
<dbReference type="Gene3D" id="2.120.10.60">
    <property type="entry name" value="Tricorn protease N-terminal domain"/>
    <property type="match status" value="2"/>
</dbReference>
<feature type="compositionally biased region" description="Low complexity" evidence="7">
    <location>
        <begin position="892"/>
        <end position="910"/>
    </location>
</feature>
<dbReference type="Pfam" id="PF07676">
    <property type="entry name" value="PD40"/>
    <property type="match status" value="1"/>
</dbReference>
<comment type="subcellular location">
    <subcellularLocation>
        <location evidence="1">Cytoplasm</location>
    </subcellularLocation>
</comment>
<feature type="compositionally biased region" description="Low complexity" evidence="7">
    <location>
        <begin position="146"/>
        <end position="160"/>
    </location>
</feature>
<dbReference type="PANTHER" id="PTHR43253">
    <property type="entry name" value="TRICORN PROTEASE HOMOLOG 2-RELATED"/>
    <property type="match status" value="1"/>
</dbReference>
<organism evidence="12">
    <name type="scientific">Micromonas pusilla (strain CCMP1545)</name>
    <name type="common">Picoplanktonic green alga</name>
    <dbReference type="NCBI Taxonomy" id="564608"/>
    <lineage>
        <taxon>Eukaryota</taxon>
        <taxon>Viridiplantae</taxon>
        <taxon>Chlorophyta</taxon>
        <taxon>Mamiellophyceae</taxon>
        <taxon>Mamiellales</taxon>
        <taxon>Mamiellaceae</taxon>
        <taxon>Micromonas</taxon>
    </lineage>
</organism>
<evidence type="ECO:0000259" key="10">
    <source>
        <dbReference type="Pfam" id="PF14685"/>
    </source>
</evidence>
<dbReference type="Gene3D" id="3.30.750.44">
    <property type="match status" value="1"/>
</dbReference>
<dbReference type="GeneID" id="9687019"/>
<dbReference type="InterPro" id="IPR011659">
    <property type="entry name" value="WD40"/>
</dbReference>
<keyword evidence="4" id="KW-0645">Protease</keyword>
<name>C1N1L7_MICPC</name>
<feature type="domain" description="Tail specific protease" evidence="8">
    <location>
        <begin position="1604"/>
        <end position="1732"/>
    </location>
</feature>
<dbReference type="InterPro" id="IPR015943">
    <property type="entry name" value="WD40/YVTN_repeat-like_dom_sf"/>
</dbReference>
<proteinExistence type="inferred from homology"/>
<feature type="compositionally biased region" description="Gly residues" evidence="7">
    <location>
        <begin position="1"/>
        <end position="11"/>
    </location>
</feature>
<keyword evidence="5" id="KW-0378">Hydrolase</keyword>
<feature type="region of interest" description="Disordered" evidence="7">
    <location>
        <begin position="1"/>
        <end position="22"/>
    </location>
</feature>
<dbReference type="Pfam" id="PF26549">
    <property type="entry name" value="Tricorn_N"/>
    <property type="match status" value="1"/>
</dbReference>
<dbReference type="SUPFAM" id="SSF82171">
    <property type="entry name" value="DPP6 N-terminal domain-like"/>
    <property type="match status" value="1"/>
</dbReference>
<sequence>MGGGGGGGGGGDDARPAPLLGSDASVTIDAGGAYGTGADALESYFGGGSAAAAASTAVGDGGAGGDASLGARARRRRRASSSSSSSSRWWWSSAASSFDPRRAATHPALLGATILFVAGAIVGTVASPAISSLGVAKLGGGVAPLATTTTRATPTPATIRRGSKLTPGDNIHHRKKKDDDDDDDDSSSDSDDALKKAKDDAFKANVVDMLQNMAHGAGAGGGDRGAAFEDVRTLLRAPEPNVSSVVRDLDALPTAEDPLDADRPQRPGRTAPDLKMGYLQRPSMRGALLTFISERNVWVVSAKGGNAVRVSSSDAHDNSPKARPCLHWSPYGRVGVLSDDGGTIAYVAASSDGHEVFTVPTAGGTLTRVTYGTGAVKLEGWTRDGNGLIVVVADAASPNGEPTLATIAVRGGGGGGALGDVRPLPFARAHGGTEDQMGCYVFYEMKQSSATKRYEGGEQSRLWRWCDGDEEAKCLWPETFRRVLYTGSHTTLSAWWTPFLKDFTSRRLSPPRVPRFQSRHTSTPFNSASDAFQLHPDFASCGPSTLSKRGSWSPKTSKAFPDRVFFLSDHNGVANVWVMGLDGAYPTQLTRECGMDVMEFDIDGDDVVYRVGAGLKKFSVVAGGDAVGGGPVMKIARGQKALLGTPVQISLVSEFKHASVRNLPDPMLDLQEAALSFTGEHAALVIRGQIFYAPLHPELGTRVEKVTSNDGAVRYKHAQFVRNTDARDNVRIIAMSDASGEYEYVLLERGGGGGGGGGGSSASTLGGPWSETQITVGGTIRGVMSHSDVSPDLSTLVYDDTSGAITALNLNATAANSYDFKTRDAPVDDDSAYEDGDGAANATAAGGGMLGPGMMPIVIAAPGAGGGGGAASPFTAGRGPGGARRGRRRRAGGFPSSSSSSSSRAVSSLGFRRDHELTRHLSSGGGGASASATRPRPRARDMHHGRLGRAPPSGGFDALFTSSRAGLGADSDQPAPPPPPGDGTGIARPRNVMSGLRPRAAGEYAWSPDSAWLAFVASDDTEFSSVYVWNVAENNVTRVTENSYNAAEPTFTPDGLFLYYLSDAAIESGSASPYGARGSEPNVQNEQRLMCLPLRAGFACPFHGGDELNPHGGVAFDPSIGARFKTKIHFPGIEKRAVAAPFVPKRAYAGLKVLGDGRTFIAETKARSIHWSPYDRVGVVNADDVGWYLVVVDIVAGTFAPFFPDPIATIVSGDGEVVVLATDKGLALFSARAIAMAGRGVPQEQLLHSAQLWNPPPAFTVSVNPRKEWMQMYDEAMRNMRDAFYDPNMHGVDWAATTETYRPLVYKMTHKSDLRDVLTQAFGELSVLHVFISIRDDDEFLDRRPGGSRGYGSAGAGANAGRPSACLGGVLVPNVERGGMEISRAFDGSGVLNALESPLVAVGVDLRPGDVITAVDGARLNASLPRVPIAVALDRAMIGKAGAQVLLEIDAAARDDDDDDDDDIYAAMAGGGGGLMDGGLMNMFGGGGGAGGGGGGAGGMPIVIMPGGGGGGGGGGGDPGHPSGLPTASQRSRARRTREMFADAAAALGGDSPRRRKKNHSKLRGGAVGAVVATPFDHQNCSDLRAADAVRARRAYVKSRADDDVAYVYLGDMEQDGEGGSASFDDFASQFYPAVRARGMIIDVRRNAGGNIDTWILERLLRAAWLFNAERSGPPDVTMQYAFSGEVVVLVDERTSSDAEIFALAARRLGVGTVIGQRTWGGAVGYSGDAELALVDGSGAF</sequence>
<dbReference type="Gene3D" id="2.130.10.10">
    <property type="entry name" value="YVTN repeat-like/Quinoprotein amine dehydrogenase"/>
    <property type="match status" value="1"/>
</dbReference>
<keyword evidence="6" id="KW-0720">Serine protease</keyword>
<dbReference type="Pfam" id="PF14684">
    <property type="entry name" value="Tricorn_C1"/>
    <property type="match status" value="1"/>
</dbReference>
<dbReference type="SUPFAM" id="SSF52096">
    <property type="entry name" value="ClpP/crotonase"/>
    <property type="match status" value="1"/>
</dbReference>
<evidence type="ECO:0000259" key="9">
    <source>
        <dbReference type="Pfam" id="PF14684"/>
    </source>
</evidence>
<feature type="region of interest" description="Disordered" evidence="7">
    <location>
        <begin position="56"/>
        <end position="86"/>
    </location>
</feature>
<gene>
    <name evidence="11" type="ORF">MICPUCDRAFT_51455</name>
</gene>
<dbReference type="InterPro" id="IPR029045">
    <property type="entry name" value="ClpP/crotonase-like_dom_sf"/>
</dbReference>
<comment type="similarity">
    <text evidence="2">Belongs to the peptidase S41B family.</text>
</comment>
<reference evidence="11 12" key="1">
    <citation type="journal article" date="2009" name="Science">
        <title>Green evolution and dynamic adaptations revealed by genomes of the marine picoeukaryotes Micromonas.</title>
        <authorList>
            <person name="Worden A.Z."/>
            <person name="Lee J.H."/>
            <person name="Mock T."/>
            <person name="Rouze P."/>
            <person name="Simmons M.P."/>
            <person name="Aerts A.L."/>
            <person name="Allen A.E."/>
            <person name="Cuvelier M.L."/>
            <person name="Derelle E."/>
            <person name="Everett M.V."/>
            <person name="Foulon E."/>
            <person name="Grimwood J."/>
            <person name="Gundlach H."/>
            <person name="Henrissat B."/>
            <person name="Napoli C."/>
            <person name="McDonald S.M."/>
            <person name="Parker M.S."/>
            <person name="Rombauts S."/>
            <person name="Salamov A."/>
            <person name="Von Dassow P."/>
            <person name="Badger J.H."/>
            <person name="Coutinho P.M."/>
            <person name="Demir E."/>
            <person name="Dubchak I."/>
            <person name="Gentemann C."/>
            <person name="Eikrem W."/>
            <person name="Gready J.E."/>
            <person name="John U."/>
            <person name="Lanier W."/>
            <person name="Lindquist E.A."/>
            <person name="Lucas S."/>
            <person name="Mayer K.F."/>
            <person name="Moreau H."/>
            <person name="Not F."/>
            <person name="Otillar R."/>
            <person name="Panaud O."/>
            <person name="Pangilinan J."/>
            <person name="Paulsen I."/>
            <person name="Piegu B."/>
            <person name="Poliakov A."/>
            <person name="Robbens S."/>
            <person name="Schmutz J."/>
            <person name="Toulza E."/>
            <person name="Wyss T."/>
            <person name="Zelensky A."/>
            <person name="Zhou K."/>
            <person name="Armbrust E.V."/>
            <person name="Bhattacharya D."/>
            <person name="Goodenough U.W."/>
            <person name="Van de Peer Y."/>
            <person name="Grigoriev I.V."/>
        </authorList>
    </citation>
    <scope>NUCLEOTIDE SEQUENCE [LARGE SCALE GENOMIC DNA]</scope>
    <source>
        <strain evidence="11 12">CCMP1545</strain>
    </source>
</reference>
<dbReference type="Proteomes" id="UP000001876">
    <property type="component" value="Unassembled WGS sequence"/>
</dbReference>
<feature type="region of interest" description="Disordered" evidence="7">
    <location>
        <begin position="1506"/>
        <end position="1564"/>
    </location>
</feature>
<dbReference type="GO" id="GO:0005737">
    <property type="term" value="C:cytoplasm"/>
    <property type="evidence" value="ECO:0007669"/>
    <property type="project" value="UniProtKB-SubCell"/>
</dbReference>
<dbReference type="CDD" id="cd07562">
    <property type="entry name" value="Peptidase_S41_TRI"/>
    <property type="match status" value="1"/>
</dbReference>
<evidence type="ECO:0000256" key="5">
    <source>
        <dbReference type="ARBA" id="ARBA00022801"/>
    </source>
</evidence>
<feature type="region of interest" description="Disordered" evidence="7">
    <location>
        <begin position="865"/>
        <end position="990"/>
    </location>
</feature>
<dbReference type="OrthoDB" id="43744at2759"/>
<dbReference type="GO" id="GO:0006508">
    <property type="term" value="P:proteolysis"/>
    <property type="evidence" value="ECO:0007669"/>
    <property type="project" value="UniProtKB-KW"/>
</dbReference>
<evidence type="ECO:0000259" key="8">
    <source>
        <dbReference type="Pfam" id="PF03572"/>
    </source>
</evidence>
<feature type="domain" description="Tricorn protease C1" evidence="9">
    <location>
        <begin position="1265"/>
        <end position="1323"/>
    </location>
</feature>
<feature type="compositionally biased region" description="Acidic residues" evidence="7">
    <location>
        <begin position="179"/>
        <end position="191"/>
    </location>
</feature>
<dbReference type="InterPro" id="IPR036034">
    <property type="entry name" value="PDZ_sf"/>
</dbReference>
<evidence type="ECO:0000256" key="4">
    <source>
        <dbReference type="ARBA" id="ARBA00022670"/>
    </source>
</evidence>
<evidence type="ECO:0000256" key="7">
    <source>
        <dbReference type="SAM" id="MobiDB-lite"/>
    </source>
</evidence>
<dbReference type="SUPFAM" id="SSF69304">
    <property type="entry name" value="Tricorn protease N-terminal domain"/>
    <property type="match status" value="1"/>
</dbReference>
<feature type="compositionally biased region" description="Gly residues" evidence="7">
    <location>
        <begin position="1506"/>
        <end position="1519"/>
    </location>
</feature>